<keyword evidence="2" id="KW-1185">Reference proteome</keyword>
<comment type="caution">
    <text evidence="1">The sequence shown here is derived from an EMBL/GenBank/DDBJ whole genome shotgun (WGS) entry which is preliminary data.</text>
</comment>
<name>A0A7J9AC69_9ROSI</name>
<reference evidence="1 2" key="1">
    <citation type="journal article" date="2019" name="Genome Biol. Evol.">
        <title>Insights into the evolution of the New World diploid cottons (Gossypium, subgenus Houzingenia) based on genome sequencing.</title>
        <authorList>
            <person name="Grover C.E."/>
            <person name="Arick M.A. 2nd"/>
            <person name="Thrash A."/>
            <person name="Conover J.L."/>
            <person name="Sanders W.S."/>
            <person name="Peterson D.G."/>
            <person name="Frelichowski J.E."/>
            <person name="Scheffler J.A."/>
            <person name="Scheffler B.E."/>
            <person name="Wendel J.F."/>
        </authorList>
    </citation>
    <scope>NUCLEOTIDE SEQUENCE [LARGE SCALE GENOMIC DNA]</scope>
    <source>
        <strain evidence="1">4</strain>
        <tissue evidence="1">Leaf</tissue>
    </source>
</reference>
<accession>A0A7J9AC69</accession>
<protein>
    <recommendedName>
        <fullName evidence="3">RNase H type-1 domain-containing protein</fullName>
    </recommendedName>
</protein>
<proteinExistence type="predicted"/>
<dbReference type="Proteomes" id="UP000593574">
    <property type="component" value="Unassembled WGS sequence"/>
</dbReference>
<sequence>METFKNGFGWQDGNGDCINIRVDNWGIEDLNGGTFNSNMLNPHEKSVRDLWIENDWRWDIDKVYKLYGKDWGDRSWVLVRIGSFEKPFGNSTSCQRFECSLGGCPRCGVIVETLIHAFKDCPTSYEILSIGGWDTSTMSRVSVHEAKCLAFERSIELACQLNINGMVLFETDHAGLMNKMRNLGTDVTTVGARIKECKQAFSNFKSTALIGHVNCSRFFMF</sequence>
<dbReference type="AlphaFoldDB" id="A0A7J9AC69"/>
<evidence type="ECO:0000313" key="1">
    <source>
        <dbReference type="EMBL" id="MBA0721651.1"/>
    </source>
</evidence>
<dbReference type="EMBL" id="JABEZV010000009">
    <property type="protein sequence ID" value="MBA0721651.1"/>
    <property type="molecule type" value="Genomic_DNA"/>
</dbReference>
<gene>
    <name evidence="1" type="ORF">Golax_009171</name>
</gene>
<evidence type="ECO:0008006" key="3">
    <source>
        <dbReference type="Google" id="ProtNLM"/>
    </source>
</evidence>
<organism evidence="1 2">
    <name type="scientific">Gossypium laxum</name>
    <dbReference type="NCBI Taxonomy" id="34288"/>
    <lineage>
        <taxon>Eukaryota</taxon>
        <taxon>Viridiplantae</taxon>
        <taxon>Streptophyta</taxon>
        <taxon>Embryophyta</taxon>
        <taxon>Tracheophyta</taxon>
        <taxon>Spermatophyta</taxon>
        <taxon>Magnoliopsida</taxon>
        <taxon>eudicotyledons</taxon>
        <taxon>Gunneridae</taxon>
        <taxon>Pentapetalae</taxon>
        <taxon>rosids</taxon>
        <taxon>malvids</taxon>
        <taxon>Malvales</taxon>
        <taxon>Malvaceae</taxon>
        <taxon>Malvoideae</taxon>
        <taxon>Gossypium</taxon>
    </lineage>
</organism>
<evidence type="ECO:0000313" key="2">
    <source>
        <dbReference type="Proteomes" id="UP000593574"/>
    </source>
</evidence>